<reference evidence="8" key="1">
    <citation type="journal article" date="2020" name="Stud. Mycol.">
        <title>101 Dothideomycetes genomes: a test case for predicting lifestyles and emergence of pathogens.</title>
        <authorList>
            <person name="Haridas S."/>
            <person name="Albert R."/>
            <person name="Binder M."/>
            <person name="Bloem J."/>
            <person name="Labutti K."/>
            <person name="Salamov A."/>
            <person name="Andreopoulos B."/>
            <person name="Baker S."/>
            <person name="Barry K."/>
            <person name="Bills G."/>
            <person name="Bluhm B."/>
            <person name="Cannon C."/>
            <person name="Castanera R."/>
            <person name="Culley D."/>
            <person name="Daum C."/>
            <person name="Ezra D."/>
            <person name="Gonzalez J."/>
            <person name="Henrissat B."/>
            <person name="Kuo A."/>
            <person name="Liang C."/>
            <person name="Lipzen A."/>
            <person name="Lutzoni F."/>
            <person name="Magnuson J."/>
            <person name="Mondo S."/>
            <person name="Nolan M."/>
            <person name="Ohm R."/>
            <person name="Pangilinan J."/>
            <person name="Park H.-J."/>
            <person name="Ramirez L."/>
            <person name="Alfaro M."/>
            <person name="Sun H."/>
            <person name="Tritt A."/>
            <person name="Yoshinaga Y."/>
            <person name="Zwiers L.-H."/>
            <person name="Turgeon B."/>
            <person name="Goodwin S."/>
            <person name="Spatafora J."/>
            <person name="Crous P."/>
            <person name="Grigoriev I."/>
        </authorList>
    </citation>
    <scope>NUCLEOTIDE SEQUENCE</scope>
    <source>
        <strain evidence="8">CBS 130266</strain>
    </source>
</reference>
<comment type="similarity">
    <text evidence="1">Belongs to the paxM FAD-dependent monooxygenase family.</text>
</comment>
<comment type="caution">
    <text evidence="8">The sequence shown here is derived from an EMBL/GenBank/DDBJ whole genome shotgun (WGS) entry which is preliminary data.</text>
</comment>
<keyword evidence="9" id="KW-1185">Reference proteome</keyword>
<protein>
    <submittedName>
        <fullName evidence="8">FAD binding domain protein</fullName>
    </submittedName>
</protein>
<dbReference type="Gene3D" id="3.50.50.60">
    <property type="entry name" value="FAD/NAD(P)-binding domain"/>
    <property type="match status" value="1"/>
</dbReference>
<keyword evidence="3" id="KW-0274">FAD</keyword>
<name>A0A9P4NHG8_9PEZI</name>
<dbReference type="Proteomes" id="UP000800235">
    <property type="component" value="Unassembled WGS sequence"/>
</dbReference>
<keyword evidence="5" id="KW-0503">Monooxygenase</keyword>
<accession>A0A9P4NHG8</accession>
<dbReference type="OrthoDB" id="16820at2759"/>
<keyword evidence="6" id="KW-1133">Transmembrane helix</keyword>
<dbReference type="PANTHER" id="PTHR13789:SF238">
    <property type="entry name" value="PUTATIVE (AFU_ORTHOLOGUE AFUA_2G01680)-RELATED"/>
    <property type="match status" value="1"/>
</dbReference>
<evidence type="ECO:0000313" key="8">
    <source>
        <dbReference type="EMBL" id="KAF2421252.1"/>
    </source>
</evidence>
<evidence type="ECO:0000313" key="9">
    <source>
        <dbReference type="Proteomes" id="UP000800235"/>
    </source>
</evidence>
<keyword evidence="6" id="KW-0812">Transmembrane</keyword>
<proteinExistence type="inferred from homology"/>
<evidence type="ECO:0000256" key="3">
    <source>
        <dbReference type="ARBA" id="ARBA00022827"/>
    </source>
</evidence>
<dbReference type="FunFam" id="3.50.50.60:FF:000115">
    <property type="entry name" value="Salicylate hydroxylase, putative"/>
    <property type="match status" value="1"/>
</dbReference>
<feature type="domain" description="FAD-binding" evidence="7">
    <location>
        <begin position="20"/>
        <end position="362"/>
    </location>
</feature>
<evidence type="ECO:0000256" key="2">
    <source>
        <dbReference type="ARBA" id="ARBA00022630"/>
    </source>
</evidence>
<dbReference type="PRINTS" id="PR00420">
    <property type="entry name" value="RNGMNOXGNASE"/>
</dbReference>
<dbReference type="GO" id="GO:0071949">
    <property type="term" value="F:FAD binding"/>
    <property type="evidence" value="ECO:0007669"/>
    <property type="project" value="InterPro"/>
</dbReference>
<dbReference type="InterPro" id="IPR002938">
    <property type="entry name" value="FAD-bd"/>
</dbReference>
<sequence>MSQFDRTNKTNVAETRCLRIIIVGAGLSGIGAAISCALGGHSVTVLESAAQIAEIGAGLQITPNASRLLRHWGLSEAFWARGSVPKVLTVHRYSGAVLARQTEFDQKILSNYGAPFIDMHRADLQIAMVSRAHELGVKFHLGERVVSIDFEQPSITTKAGNRYSGDLIVAADGLWSRCREIYLGRSDPPLPTGDLAYRIVLTIDELKDEDLKQWVQNPEVHCWIGPGSHVVGYSLRASTTYNLVLLCPDNLPADVAKATGSIEEMKQLFIGWDPVLTRFLSHVKTIDKWKLTHMNEASNLVSIGDSCHPMLPYLAQGANSSLEDGAVLGGFLGNISSKSQLPNALRMYERLRKEGGEAIVRETFKQRHDFHMPDGPEQEARDELFMSRLGKEEQVAEPFPSRWTCPVVQPWLYGYDAVQEVENVVKSHRGFSVAGERL</sequence>
<dbReference type="Pfam" id="PF01494">
    <property type="entry name" value="FAD_binding_3"/>
    <property type="match status" value="1"/>
</dbReference>
<organism evidence="8 9">
    <name type="scientific">Tothia fuscella</name>
    <dbReference type="NCBI Taxonomy" id="1048955"/>
    <lineage>
        <taxon>Eukaryota</taxon>
        <taxon>Fungi</taxon>
        <taxon>Dikarya</taxon>
        <taxon>Ascomycota</taxon>
        <taxon>Pezizomycotina</taxon>
        <taxon>Dothideomycetes</taxon>
        <taxon>Pleosporomycetidae</taxon>
        <taxon>Venturiales</taxon>
        <taxon>Cylindrosympodiaceae</taxon>
        <taxon>Tothia</taxon>
    </lineage>
</organism>
<dbReference type="SUPFAM" id="SSF54373">
    <property type="entry name" value="FAD-linked reductases, C-terminal domain"/>
    <property type="match status" value="1"/>
</dbReference>
<keyword evidence="2" id="KW-0285">Flavoprotein</keyword>
<keyword evidence="6" id="KW-0472">Membrane</keyword>
<dbReference type="SUPFAM" id="SSF51905">
    <property type="entry name" value="FAD/NAD(P)-binding domain"/>
    <property type="match status" value="1"/>
</dbReference>
<evidence type="ECO:0000259" key="7">
    <source>
        <dbReference type="Pfam" id="PF01494"/>
    </source>
</evidence>
<dbReference type="AlphaFoldDB" id="A0A9P4NHG8"/>
<keyword evidence="4" id="KW-0560">Oxidoreductase</keyword>
<gene>
    <name evidence="8" type="ORF">EJ08DRAFT_597565</name>
</gene>
<evidence type="ECO:0000256" key="6">
    <source>
        <dbReference type="SAM" id="Phobius"/>
    </source>
</evidence>
<dbReference type="InterPro" id="IPR036188">
    <property type="entry name" value="FAD/NAD-bd_sf"/>
</dbReference>
<evidence type="ECO:0000256" key="4">
    <source>
        <dbReference type="ARBA" id="ARBA00023002"/>
    </source>
</evidence>
<dbReference type="EMBL" id="MU007099">
    <property type="protein sequence ID" value="KAF2421252.1"/>
    <property type="molecule type" value="Genomic_DNA"/>
</dbReference>
<dbReference type="GO" id="GO:0004497">
    <property type="term" value="F:monooxygenase activity"/>
    <property type="evidence" value="ECO:0007669"/>
    <property type="project" value="UniProtKB-KW"/>
</dbReference>
<evidence type="ECO:0000256" key="5">
    <source>
        <dbReference type="ARBA" id="ARBA00023033"/>
    </source>
</evidence>
<dbReference type="PANTHER" id="PTHR13789">
    <property type="entry name" value="MONOOXYGENASE"/>
    <property type="match status" value="1"/>
</dbReference>
<evidence type="ECO:0000256" key="1">
    <source>
        <dbReference type="ARBA" id="ARBA00007992"/>
    </source>
</evidence>
<feature type="transmembrane region" description="Helical" evidence="6">
    <location>
        <begin position="20"/>
        <end position="40"/>
    </location>
</feature>
<dbReference type="InterPro" id="IPR050493">
    <property type="entry name" value="FAD-dep_Monooxygenase_BioMet"/>
</dbReference>